<name>A0A844FPB1_9LACO</name>
<dbReference type="AlphaFoldDB" id="A0A844FPB1"/>
<evidence type="ECO:0000313" key="3">
    <source>
        <dbReference type="Proteomes" id="UP000452141"/>
    </source>
</evidence>
<dbReference type="Pfam" id="PF08428">
    <property type="entry name" value="Rib"/>
    <property type="match status" value="1"/>
</dbReference>
<dbReference type="Proteomes" id="UP000452141">
    <property type="component" value="Unassembled WGS sequence"/>
</dbReference>
<evidence type="ECO:0000313" key="2">
    <source>
        <dbReference type="EMBL" id="MST80218.1"/>
    </source>
</evidence>
<comment type="caution">
    <text evidence="2">The sequence shown here is derived from an EMBL/GenBank/DDBJ whole genome shotgun (WGS) entry which is preliminary data.</text>
</comment>
<accession>A0A844FPB1</accession>
<gene>
    <name evidence="2" type="ORF">FYJ61_07095</name>
</gene>
<dbReference type="EMBL" id="VUMW01000020">
    <property type="protein sequence ID" value="MST80218.1"/>
    <property type="molecule type" value="Genomic_DNA"/>
</dbReference>
<feature type="domain" description="Rib" evidence="1">
    <location>
        <begin position="176"/>
        <end position="245"/>
    </location>
</feature>
<evidence type="ECO:0000259" key="1">
    <source>
        <dbReference type="Pfam" id="PF08428"/>
    </source>
</evidence>
<dbReference type="InterPro" id="IPR059115">
    <property type="entry name" value="Rib"/>
</dbReference>
<dbReference type="RefSeq" id="WP_154487098.1">
    <property type="nucleotide sequence ID" value="NZ_JAQYAR010000081.1"/>
</dbReference>
<proteinExistence type="predicted"/>
<sequence>MERKYRLILASLLVTNLFAVTIVNPVSAAPWGAKKLYTTPKATRGTWQYKDGRKTKKLKITAHTSNGRKLYRVLPTKQYDKWWTKMFRLPDSRRRRTVRYLEKHMWQAYSFTWHGKTGFNTNGWLAGAGAGEYCVPVTKKYHGVKTTVLRFGSGAGNWFDFYAYPVKKHKKAVPMAQKYTPKLTTKTIQLKWGSWFSDSSAQKYVSNVAALPKNADYYYTNTIDTQKTGYQTTSIQVFYPDGTHEIAGKIKFQIGKSLSEQYPFEVKDLVVKFKKSVDIRKDIITNPIGYFPNESKNNNGGMEFSFCDKNGNTDVDIADPTQSNINSTYIKAEYPDGSVRISSLIKVIRLEPDSLKYQPILKEGPYKLKEQPYYSKYDGLGAYALVDPEIFFENASTFPKGTICKLRQTNTGYQKLSTVFPDGSMSFSYYVLAY</sequence>
<organism evidence="2 3">
    <name type="scientific">Lactobacillus equicursoris</name>
    <dbReference type="NCBI Taxonomy" id="420645"/>
    <lineage>
        <taxon>Bacteria</taxon>
        <taxon>Bacillati</taxon>
        <taxon>Bacillota</taxon>
        <taxon>Bacilli</taxon>
        <taxon>Lactobacillales</taxon>
        <taxon>Lactobacillaceae</taxon>
        <taxon>Lactobacillus</taxon>
    </lineage>
</organism>
<protein>
    <recommendedName>
        <fullName evidence="1">Rib domain-containing protein</fullName>
    </recommendedName>
</protein>
<reference evidence="2 3" key="1">
    <citation type="submission" date="2019-08" db="EMBL/GenBank/DDBJ databases">
        <title>In-depth cultivation of the pig gut microbiome towards novel bacterial diversity and tailored functional studies.</title>
        <authorList>
            <person name="Wylensek D."/>
            <person name="Hitch T.C.A."/>
            <person name="Clavel T."/>
        </authorList>
    </citation>
    <scope>NUCLEOTIDE SEQUENCE [LARGE SCALE GENOMIC DNA]</scope>
    <source>
        <strain evidence="2 3">WCA-470BD-2E</strain>
    </source>
</reference>